<dbReference type="PANTHER" id="PTHR43514">
    <property type="entry name" value="ABC TRANSPORTER I FAMILY MEMBER 10"/>
    <property type="match status" value="1"/>
</dbReference>
<dbReference type="GO" id="GO:0016887">
    <property type="term" value="F:ATP hydrolysis activity"/>
    <property type="evidence" value="ECO:0007669"/>
    <property type="project" value="InterPro"/>
</dbReference>
<dbReference type="SMART" id="SM00382">
    <property type="entry name" value="AAA"/>
    <property type="match status" value="1"/>
</dbReference>
<evidence type="ECO:0000256" key="7">
    <source>
        <dbReference type="ARBA" id="ARBA00022967"/>
    </source>
</evidence>
<proteinExistence type="predicted"/>
<name>A0A2Z6GAU1_9PROT</name>
<feature type="domain" description="Mop" evidence="11">
    <location>
        <begin position="292"/>
        <end position="359"/>
    </location>
</feature>
<accession>A0A2Z6GAU1</accession>
<dbReference type="InterPro" id="IPR004606">
    <property type="entry name" value="Mop_domain"/>
</dbReference>
<keyword evidence="1" id="KW-0813">Transport</keyword>
<dbReference type="InterPro" id="IPR008995">
    <property type="entry name" value="Mo/tungstate-bd_C_term_dom"/>
</dbReference>
<evidence type="ECO:0000259" key="10">
    <source>
        <dbReference type="PROSITE" id="PS50893"/>
    </source>
</evidence>
<organism evidence="12 13">
    <name type="scientific">Ferriphaselus amnicola</name>
    <dbReference type="NCBI Taxonomy" id="1188319"/>
    <lineage>
        <taxon>Bacteria</taxon>
        <taxon>Pseudomonadati</taxon>
        <taxon>Pseudomonadota</taxon>
        <taxon>Betaproteobacteria</taxon>
        <taxon>Nitrosomonadales</taxon>
        <taxon>Gallionellaceae</taxon>
        <taxon>Ferriphaselus</taxon>
    </lineage>
</organism>
<evidence type="ECO:0000256" key="2">
    <source>
        <dbReference type="ARBA" id="ARBA00022475"/>
    </source>
</evidence>
<dbReference type="AlphaFoldDB" id="A0A2Z6GAU1"/>
<protein>
    <submittedName>
        <fullName evidence="12">Sulfate/thiosulfate import ATP-binding protein CysA</fullName>
    </submittedName>
</protein>
<dbReference type="Pfam" id="PF03459">
    <property type="entry name" value="TOBE"/>
    <property type="match status" value="1"/>
</dbReference>
<dbReference type="Pfam" id="PF00005">
    <property type="entry name" value="ABC_tran"/>
    <property type="match status" value="1"/>
</dbReference>
<dbReference type="InterPro" id="IPR005116">
    <property type="entry name" value="Transp-assoc_OB_typ1"/>
</dbReference>
<dbReference type="NCBIfam" id="TIGR02142">
    <property type="entry name" value="modC_ABC"/>
    <property type="match status" value="1"/>
</dbReference>
<feature type="domain" description="ABC transporter" evidence="10">
    <location>
        <begin position="1"/>
        <end position="233"/>
    </location>
</feature>
<keyword evidence="6 12" id="KW-0067">ATP-binding</keyword>
<evidence type="ECO:0000256" key="6">
    <source>
        <dbReference type="ARBA" id="ARBA00022840"/>
    </source>
</evidence>
<sequence>MNGIRARFVLHRDDFKLESEFTAPALGITALFGPSGSGKTTLLRCIAGLERAQGSLNVNGETWQDEQTFVPVHKRPLGYVFQEASLFPHLSVRANLEYGYRRTPASEQRVKPEQVIDWLGLAHLVERRDPAQLSGGERQRVAIGRALLTSPRLLLMDEPLSALDSASKQEILPYLEHLHRELEIPVFYVSHALDEVARLADHLVLLQQGRVIASGALHETLARLDLPTAHFDDAGVVIEAEVAAHEERYHLTRVDMVGGQLWVGLLDQPIGSSVRARVLARDVSLATQMPQGSSISNILQSTILELSDEGADKVNVLLAVGDSQRLLSRITRRSRDLLGLEVGRVVYAQVKSVALMQGEKR</sequence>
<dbReference type="STRING" id="1188319.OYT1_01850"/>
<gene>
    <name evidence="12" type="ORF">OYT1_ch0981</name>
</gene>
<dbReference type="PANTHER" id="PTHR43514:SF10">
    <property type="entry name" value="MOLYBDENUM IMPORT ATP-BINDING PROTEIN MODC 2"/>
    <property type="match status" value="1"/>
</dbReference>
<dbReference type="PROSITE" id="PS00211">
    <property type="entry name" value="ABC_TRANSPORTER_1"/>
    <property type="match status" value="1"/>
</dbReference>
<evidence type="ECO:0000256" key="9">
    <source>
        <dbReference type="PROSITE-ProRule" id="PRU01213"/>
    </source>
</evidence>
<evidence type="ECO:0000256" key="4">
    <source>
        <dbReference type="ARBA" id="ARBA00022519"/>
    </source>
</evidence>
<keyword evidence="7" id="KW-1278">Translocase</keyword>
<dbReference type="GO" id="GO:0016020">
    <property type="term" value="C:membrane"/>
    <property type="evidence" value="ECO:0007669"/>
    <property type="project" value="InterPro"/>
</dbReference>
<dbReference type="GO" id="GO:0140359">
    <property type="term" value="F:ABC-type transporter activity"/>
    <property type="evidence" value="ECO:0007669"/>
    <property type="project" value="InterPro"/>
</dbReference>
<dbReference type="InterPro" id="IPR017871">
    <property type="entry name" value="ABC_transporter-like_CS"/>
</dbReference>
<evidence type="ECO:0000256" key="5">
    <source>
        <dbReference type="ARBA" id="ARBA00022741"/>
    </source>
</evidence>
<dbReference type="EMBL" id="AP018738">
    <property type="protein sequence ID" value="BBE50542.1"/>
    <property type="molecule type" value="Genomic_DNA"/>
</dbReference>
<reference evidence="12 13" key="1">
    <citation type="submission" date="2018-06" db="EMBL/GenBank/DDBJ databases">
        <title>OYT1 Genome Sequencing.</title>
        <authorList>
            <person name="Kato S."/>
            <person name="Itoh T."/>
            <person name="Ohkuma M."/>
        </authorList>
    </citation>
    <scope>NUCLEOTIDE SEQUENCE [LARGE SCALE GENOMIC DNA]</scope>
    <source>
        <strain evidence="12 13">OYT1</strain>
    </source>
</reference>
<dbReference type="PROSITE" id="PS50893">
    <property type="entry name" value="ABC_TRANSPORTER_2"/>
    <property type="match status" value="1"/>
</dbReference>
<dbReference type="InterPro" id="IPR011868">
    <property type="entry name" value="ModC_ABC_ATP-bd"/>
</dbReference>
<dbReference type="Gene3D" id="2.40.50.100">
    <property type="match status" value="1"/>
</dbReference>
<dbReference type="GO" id="GO:0015098">
    <property type="term" value="F:molybdate ion transmembrane transporter activity"/>
    <property type="evidence" value="ECO:0007669"/>
    <property type="project" value="InterPro"/>
</dbReference>
<keyword evidence="5" id="KW-0547">Nucleotide-binding</keyword>
<evidence type="ECO:0000313" key="12">
    <source>
        <dbReference type="EMBL" id="BBE50542.1"/>
    </source>
</evidence>
<dbReference type="Gene3D" id="3.40.50.300">
    <property type="entry name" value="P-loop containing nucleotide triphosphate hydrolases"/>
    <property type="match status" value="1"/>
</dbReference>
<keyword evidence="4" id="KW-0997">Cell inner membrane</keyword>
<dbReference type="SUPFAM" id="SSF50331">
    <property type="entry name" value="MOP-like"/>
    <property type="match status" value="1"/>
</dbReference>
<dbReference type="InterPro" id="IPR027417">
    <property type="entry name" value="P-loop_NTPase"/>
</dbReference>
<dbReference type="SUPFAM" id="SSF52540">
    <property type="entry name" value="P-loop containing nucleoside triphosphate hydrolases"/>
    <property type="match status" value="1"/>
</dbReference>
<evidence type="ECO:0000259" key="11">
    <source>
        <dbReference type="PROSITE" id="PS51866"/>
    </source>
</evidence>
<dbReference type="KEGG" id="fam:OYT1_ch0981"/>
<dbReference type="InterPro" id="IPR003439">
    <property type="entry name" value="ABC_transporter-like_ATP-bd"/>
</dbReference>
<evidence type="ECO:0000256" key="8">
    <source>
        <dbReference type="ARBA" id="ARBA00023136"/>
    </source>
</evidence>
<dbReference type="OrthoDB" id="5298774at2"/>
<evidence type="ECO:0000256" key="1">
    <source>
        <dbReference type="ARBA" id="ARBA00022448"/>
    </source>
</evidence>
<dbReference type="PROSITE" id="PS51866">
    <property type="entry name" value="MOP"/>
    <property type="match status" value="1"/>
</dbReference>
<keyword evidence="2" id="KW-1003">Cell membrane</keyword>
<keyword evidence="13" id="KW-1185">Reference proteome</keyword>
<dbReference type="RefSeq" id="WP_062627009.1">
    <property type="nucleotide sequence ID" value="NZ_AP018738.1"/>
</dbReference>
<dbReference type="InterPro" id="IPR050334">
    <property type="entry name" value="Molybdenum_import_ModC"/>
</dbReference>
<keyword evidence="8" id="KW-0472">Membrane</keyword>
<keyword evidence="3 9" id="KW-0500">Molybdenum</keyword>
<evidence type="ECO:0000256" key="3">
    <source>
        <dbReference type="ARBA" id="ARBA00022505"/>
    </source>
</evidence>
<dbReference type="Proteomes" id="UP000033070">
    <property type="component" value="Chromosome"/>
</dbReference>
<evidence type="ECO:0000313" key="13">
    <source>
        <dbReference type="Proteomes" id="UP000033070"/>
    </source>
</evidence>
<dbReference type="GO" id="GO:0005524">
    <property type="term" value="F:ATP binding"/>
    <property type="evidence" value="ECO:0007669"/>
    <property type="project" value="UniProtKB-KW"/>
</dbReference>
<dbReference type="InterPro" id="IPR003593">
    <property type="entry name" value="AAA+_ATPase"/>
</dbReference>